<protein>
    <submittedName>
        <fullName evidence="2">Uncharacterized protein</fullName>
    </submittedName>
</protein>
<dbReference type="EMBL" id="SKBU01000012">
    <property type="protein sequence ID" value="TCJ18323.1"/>
    <property type="molecule type" value="Genomic_DNA"/>
</dbReference>
<accession>A0A4R1BLP8</accession>
<comment type="caution">
    <text evidence="2">The sequence shown here is derived from an EMBL/GenBank/DDBJ whole genome shotgun (WGS) entry which is preliminary data.</text>
</comment>
<name>A0A4R1BLP8_9ACTN</name>
<organism evidence="2 3">
    <name type="scientific">Rubrobacter taiwanensis</name>
    <dbReference type="NCBI Taxonomy" id="185139"/>
    <lineage>
        <taxon>Bacteria</taxon>
        <taxon>Bacillati</taxon>
        <taxon>Actinomycetota</taxon>
        <taxon>Rubrobacteria</taxon>
        <taxon>Rubrobacterales</taxon>
        <taxon>Rubrobacteraceae</taxon>
        <taxon>Rubrobacter</taxon>
    </lineage>
</organism>
<dbReference type="Proteomes" id="UP000295244">
    <property type="component" value="Unassembled WGS sequence"/>
</dbReference>
<evidence type="ECO:0000313" key="3">
    <source>
        <dbReference type="Proteomes" id="UP000295244"/>
    </source>
</evidence>
<dbReference type="AlphaFoldDB" id="A0A4R1BLP8"/>
<keyword evidence="3" id="KW-1185">Reference proteome</keyword>
<dbReference type="RefSeq" id="WP_132689963.1">
    <property type="nucleotide sequence ID" value="NZ_SKBU01000012.1"/>
</dbReference>
<feature type="region of interest" description="Disordered" evidence="1">
    <location>
        <begin position="18"/>
        <end position="53"/>
    </location>
</feature>
<reference evidence="2 3" key="1">
    <citation type="submission" date="2019-03" db="EMBL/GenBank/DDBJ databases">
        <title>Whole genome sequence of a novel Rubrobacter taiwanensis strain, isolated from Yellowstone National Park.</title>
        <authorList>
            <person name="Freed S."/>
            <person name="Ramaley R.F."/>
            <person name="Kyndt J.A."/>
        </authorList>
    </citation>
    <scope>NUCLEOTIDE SEQUENCE [LARGE SCALE GENOMIC DNA]</scope>
    <source>
        <strain evidence="2 3">Yellowstone</strain>
    </source>
</reference>
<sequence>MMIMAGFTSGWFLSGQRGLTGGEMPPGREGVELSAPTERSLPETDVPGSDIPELPRYPGSVMFEYEQKLYGNIMVTKADYLSADADVEEVKAFYRDVFRRGGWRVNDLSFSQGEWEFFVVKGEREATIEIEPEDGLIEIEIEISRPHPTPAQQAPPAVVGDDDDLYEEFEADD</sequence>
<dbReference type="OrthoDB" id="5244900at2"/>
<feature type="region of interest" description="Disordered" evidence="1">
    <location>
        <begin position="144"/>
        <end position="173"/>
    </location>
</feature>
<evidence type="ECO:0000256" key="1">
    <source>
        <dbReference type="SAM" id="MobiDB-lite"/>
    </source>
</evidence>
<feature type="compositionally biased region" description="Low complexity" evidence="1">
    <location>
        <begin position="150"/>
        <end position="159"/>
    </location>
</feature>
<evidence type="ECO:0000313" key="2">
    <source>
        <dbReference type="EMBL" id="TCJ18323.1"/>
    </source>
</evidence>
<feature type="compositionally biased region" description="Acidic residues" evidence="1">
    <location>
        <begin position="160"/>
        <end position="173"/>
    </location>
</feature>
<proteinExistence type="predicted"/>
<gene>
    <name evidence="2" type="ORF">E0L93_06170</name>
</gene>